<keyword evidence="10" id="KW-1185">Reference proteome</keyword>
<keyword evidence="4" id="KW-0762">Sugar transport</keyword>
<dbReference type="SUPFAM" id="SSF52728">
    <property type="entry name" value="PTS IIb component"/>
    <property type="match status" value="1"/>
</dbReference>
<evidence type="ECO:0000256" key="2">
    <source>
        <dbReference type="ARBA" id="ARBA00022448"/>
    </source>
</evidence>
<keyword evidence="5" id="KW-0808">Transferase</keyword>
<dbReference type="GO" id="GO:0008982">
    <property type="term" value="F:protein-N(PI)-phosphohistidine-sugar phosphotransferase activity"/>
    <property type="evidence" value="ECO:0007669"/>
    <property type="project" value="InterPro"/>
</dbReference>
<reference evidence="10" key="1">
    <citation type="submission" date="2017-02" db="EMBL/GenBank/DDBJ databases">
        <authorList>
            <person name="Varghese N."/>
            <person name="Submissions S."/>
        </authorList>
    </citation>
    <scope>NUCLEOTIDE SEQUENCE [LARGE SCALE GENOMIC DNA]</scope>
    <source>
        <strain evidence="10">ATCC 25662</strain>
    </source>
</reference>
<evidence type="ECO:0000256" key="7">
    <source>
        <dbReference type="ARBA" id="ARBA00022777"/>
    </source>
</evidence>
<gene>
    <name evidence="9" type="ORF">SAMN02745191_0862</name>
</gene>
<dbReference type="GO" id="GO:0016301">
    <property type="term" value="F:kinase activity"/>
    <property type="evidence" value="ECO:0007669"/>
    <property type="project" value="UniProtKB-KW"/>
</dbReference>
<dbReference type="AlphaFoldDB" id="A0A1T4LFB7"/>
<dbReference type="Proteomes" id="UP000243297">
    <property type="component" value="Unassembled WGS sequence"/>
</dbReference>
<dbReference type="EMBL" id="FUWY01000002">
    <property type="protein sequence ID" value="SJZ53360.1"/>
    <property type="molecule type" value="Genomic_DNA"/>
</dbReference>
<feature type="domain" description="PTS EIIB type-4" evidence="8">
    <location>
        <begin position="1"/>
        <end position="157"/>
    </location>
</feature>
<comment type="subcellular location">
    <subcellularLocation>
        <location evidence="1">Cytoplasm</location>
    </subcellularLocation>
</comment>
<keyword evidence="7" id="KW-0418">Kinase</keyword>
<dbReference type="STRING" id="118967.SAMN02745191_0862"/>
<evidence type="ECO:0000256" key="6">
    <source>
        <dbReference type="ARBA" id="ARBA00022683"/>
    </source>
</evidence>
<sequence length="157" mass="17399">MINLVRIDHRLLHGQVAFAWTKSLGTDCILIANDEVAKDNLRMSALRMATPSGVKLVIKSIEDSVQALNSGVTDKYHLMVILESIKDADELTKQVPSIKNINLGGVKTEEGKKQISMAVFVSQEEIARLNQMNQRGISVEVKMVPEDKGQNVMDLIK</sequence>
<accession>A0A1T4LFB7</accession>
<keyword evidence="3" id="KW-0963">Cytoplasm</keyword>
<evidence type="ECO:0000256" key="1">
    <source>
        <dbReference type="ARBA" id="ARBA00004496"/>
    </source>
</evidence>
<evidence type="ECO:0000256" key="3">
    <source>
        <dbReference type="ARBA" id="ARBA00022490"/>
    </source>
</evidence>
<dbReference type="GO" id="GO:0005737">
    <property type="term" value="C:cytoplasm"/>
    <property type="evidence" value="ECO:0007669"/>
    <property type="project" value="UniProtKB-SubCell"/>
</dbReference>
<dbReference type="CDD" id="cd00001">
    <property type="entry name" value="PTS_IIB_man"/>
    <property type="match status" value="1"/>
</dbReference>
<keyword evidence="2" id="KW-0813">Transport</keyword>
<proteinExistence type="predicted"/>
<evidence type="ECO:0000256" key="4">
    <source>
        <dbReference type="ARBA" id="ARBA00022597"/>
    </source>
</evidence>
<dbReference type="RefSeq" id="WP_078711292.1">
    <property type="nucleotide sequence ID" value="NZ_FUWY01000002.1"/>
</dbReference>
<name>A0A1T4LFB7_9FIRM</name>
<dbReference type="InterPro" id="IPR036667">
    <property type="entry name" value="PTS_IIB_sorbose-sp_sf"/>
</dbReference>
<dbReference type="InterPro" id="IPR004720">
    <property type="entry name" value="PTS_IIB_sorbose-sp"/>
</dbReference>
<keyword evidence="6" id="KW-0598">Phosphotransferase system</keyword>
<protein>
    <submittedName>
        <fullName evidence="9">PTS system, mannose-specific IIB component</fullName>
    </submittedName>
</protein>
<dbReference type="GO" id="GO:0009401">
    <property type="term" value="P:phosphoenolpyruvate-dependent sugar phosphotransferase system"/>
    <property type="evidence" value="ECO:0007669"/>
    <property type="project" value="UniProtKB-KW"/>
</dbReference>
<dbReference type="Pfam" id="PF03830">
    <property type="entry name" value="PTSIIB_sorb"/>
    <property type="match status" value="1"/>
</dbReference>
<dbReference type="OrthoDB" id="9788818at2"/>
<dbReference type="PROSITE" id="PS51101">
    <property type="entry name" value="PTS_EIIB_TYPE_4"/>
    <property type="match status" value="1"/>
</dbReference>
<evidence type="ECO:0000313" key="9">
    <source>
        <dbReference type="EMBL" id="SJZ53360.1"/>
    </source>
</evidence>
<evidence type="ECO:0000313" key="10">
    <source>
        <dbReference type="Proteomes" id="UP000243297"/>
    </source>
</evidence>
<evidence type="ECO:0000259" key="8">
    <source>
        <dbReference type="PROSITE" id="PS51101"/>
    </source>
</evidence>
<organism evidence="9 10">
    <name type="scientific">Anaerorhabdus furcosa</name>
    <dbReference type="NCBI Taxonomy" id="118967"/>
    <lineage>
        <taxon>Bacteria</taxon>
        <taxon>Bacillati</taxon>
        <taxon>Bacillota</taxon>
        <taxon>Erysipelotrichia</taxon>
        <taxon>Erysipelotrichales</taxon>
        <taxon>Erysipelotrichaceae</taxon>
        <taxon>Anaerorhabdus</taxon>
    </lineage>
</organism>
<evidence type="ECO:0000256" key="5">
    <source>
        <dbReference type="ARBA" id="ARBA00022679"/>
    </source>
</evidence>
<dbReference type="Gene3D" id="3.40.35.10">
    <property type="entry name" value="Phosphotransferase system, sorbose subfamily IIB component"/>
    <property type="match status" value="1"/>
</dbReference>